<dbReference type="InterPro" id="IPR051532">
    <property type="entry name" value="Ester_Hydrolysis_Enzymes"/>
</dbReference>
<dbReference type="OrthoDB" id="9796689at2"/>
<feature type="chain" id="PRO_5021874552" evidence="1">
    <location>
        <begin position="21"/>
        <end position="481"/>
    </location>
</feature>
<feature type="domain" description="SGNH hydrolase-type esterase" evidence="2">
    <location>
        <begin position="28"/>
        <end position="202"/>
    </location>
</feature>
<dbReference type="SUPFAM" id="SSF52266">
    <property type="entry name" value="SGNH hydrolase"/>
    <property type="match status" value="1"/>
</dbReference>
<dbReference type="PANTHER" id="PTHR30383">
    <property type="entry name" value="THIOESTERASE 1/PROTEASE 1/LYSOPHOSPHOLIPASE L1"/>
    <property type="match status" value="1"/>
</dbReference>
<feature type="signal peptide" evidence="1">
    <location>
        <begin position="1"/>
        <end position="20"/>
    </location>
</feature>
<dbReference type="InterPro" id="IPR013830">
    <property type="entry name" value="SGNH_hydro"/>
</dbReference>
<evidence type="ECO:0000313" key="3">
    <source>
        <dbReference type="EMBL" id="TWI94568.1"/>
    </source>
</evidence>
<dbReference type="GO" id="GO:0004622">
    <property type="term" value="F:phosphatidylcholine lysophospholipase activity"/>
    <property type="evidence" value="ECO:0007669"/>
    <property type="project" value="TreeGrafter"/>
</dbReference>
<reference evidence="3 4" key="1">
    <citation type="submission" date="2019-07" db="EMBL/GenBank/DDBJ databases">
        <title>Genomic Encyclopedia of Archaeal and Bacterial Type Strains, Phase II (KMG-II): from individual species to whole genera.</title>
        <authorList>
            <person name="Goeker M."/>
        </authorList>
    </citation>
    <scope>NUCLEOTIDE SEQUENCE [LARGE SCALE GENOMIC DNA]</scope>
    <source>
        <strain evidence="3 4">ATCC BAA-1854</strain>
    </source>
</reference>
<organism evidence="3 4">
    <name type="scientific">Mucilaginibacter frigoritolerans</name>
    <dbReference type="NCBI Taxonomy" id="652788"/>
    <lineage>
        <taxon>Bacteria</taxon>
        <taxon>Pseudomonadati</taxon>
        <taxon>Bacteroidota</taxon>
        <taxon>Sphingobacteriia</taxon>
        <taxon>Sphingobacteriales</taxon>
        <taxon>Sphingobacteriaceae</taxon>
        <taxon>Mucilaginibacter</taxon>
    </lineage>
</organism>
<dbReference type="SUPFAM" id="SSF53474">
    <property type="entry name" value="alpha/beta-Hydrolases"/>
    <property type="match status" value="1"/>
</dbReference>
<evidence type="ECO:0000256" key="1">
    <source>
        <dbReference type="SAM" id="SignalP"/>
    </source>
</evidence>
<dbReference type="Proteomes" id="UP000317010">
    <property type="component" value="Unassembled WGS sequence"/>
</dbReference>
<evidence type="ECO:0000259" key="2">
    <source>
        <dbReference type="Pfam" id="PF13472"/>
    </source>
</evidence>
<dbReference type="RefSeq" id="WP_144916494.1">
    <property type="nucleotide sequence ID" value="NZ_VLLI01000019.1"/>
</dbReference>
<evidence type="ECO:0000313" key="4">
    <source>
        <dbReference type="Proteomes" id="UP000317010"/>
    </source>
</evidence>
<keyword evidence="4" id="KW-1185">Reference proteome</keyword>
<accession>A0A562TMV2</accession>
<dbReference type="InterPro" id="IPR036514">
    <property type="entry name" value="SGNH_hydro_sf"/>
</dbReference>
<dbReference type="Gene3D" id="3.40.50.1820">
    <property type="entry name" value="alpha/beta hydrolase"/>
    <property type="match status" value="1"/>
</dbReference>
<protein>
    <submittedName>
        <fullName evidence="3">Lysophospholipase L1-like esterase</fullName>
    </submittedName>
</protein>
<keyword evidence="1" id="KW-0732">Signal</keyword>
<dbReference type="EMBL" id="VLLI01000019">
    <property type="protein sequence ID" value="TWI94568.1"/>
    <property type="molecule type" value="Genomic_DNA"/>
</dbReference>
<comment type="caution">
    <text evidence="3">The sequence shown here is derived from an EMBL/GenBank/DDBJ whole genome shotgun (WGS) entry which is preliminary data.</text>
</comment>
<dbReference type="AlphaFoldDB" id="A0A562TMV2"/>
<dbReference type="Gene3D" id="3.40.50.1110">
    <property type="entry name" value="SGNH hydrolase"/>
    <property type="match status" value="1"/>
</dbReference>
<gene>
    <name evidence="3" type="ORF">JN11_04678</name>
</gene>
<sequence>MAKSYFLVIGLFVLQISVNAQNKLKVACIGASITYGARIENRDQNSYPAQLQHMLGNNYEVTNYGVSGTTMLKKGNSPYWNSNEYKSALAANPDVVIIDLGGNDSKLINRVYLNDFVPDYHEFIQPFVKLPSHPRIVLLLAMPSFVKDTTDIWDPVIVQQVNPRIQQVAFENKVEVIDMHSAFVDKEAITPDKIHPNKEGAAIMAQTIYENIAQKKDTSFNIFKNLKTEYKVSSFLGYECADFTFDNRACKIVKPKWSAPGHPWIWRARFWGHEPQTDVSLLQRGFHLVYCDVAELLGNDESIKYWNDFYNLVYKAGLGKKAVMEGMSRGGVYVFNWAAVNINKVSCVYVDNPLLNIPSWAEGFMKTPEIKNDMFEAFKKDYNITTDEQVREFKNSPIDKVKQIVRGKYPILILCADEDEAVSPADNTLLFEKSVKALNGDITVIHKPGFKHHPHSFPNPKPITDFILKATGQYLQIPENN</sequence>
<dbReference type="PANTHER" id="PTHR30383:SF5">
    <property type="entry name" value="SGNH HYDROLASE-TYPE ESTERASE DOMAIN-CONTAINING PROTEIN"/>
    <property type="match status" value="1"/>
</dbReference>
<dbReference type="Pfam" id="PF13472">
    <property type="entry name" value="Lipase_GDSL_2"/>
    <property type="match status" value="1"/>
</dbReference>
<name>A0A562TMV2_9SPHI</name>
<dbReference type="InterPro" id="IPR029058">
    <property type="entry name" value="AB_hydrolase_fold"/>
</dbReference>
<proteinExistence type="predicted"/>